<dbReference type="AlphaFoldDB" id="A0A371ESR2"/>
<evidence type="ECO:0000313" key="1">
    <source>
        <dbReference type="EMBL" id="RDX69091.1"/>
    </source>
</evidence>
<dbReference type="OrthoDB" id="407598at2759"/>
<reference evidence="1" key="1">
    <citation type="submission" date="2018-05" db="EMBL/GenBank/DDBJ databases">
        <title>Draft genome of Mucuna pruriens seed.</title>
        <authorList>
            <person name="Nnadi N.E."/>
            <person name="Vos R."/>
            <person name="Hasami M.H."/>
            <person name="Devisetty U.K."/>
            <person name="Aguiy J.C."/>
        </authorList>
    </citation>
    <scope>NUCLEOTIDE SEQUENCE [LARGE SCALE GENOMIC DNA]</scope>
    <source>
        <strain evidence="1">JCA_2017</strain>
    </source>
</reference>
<feature type="non-terminal residue" evidence="1">
    <location>
        <position position="1"/>
    </location>
</feature>
<evidence type="ECO:0000313" key="2">
    <source>
        <dbReference type="Proteomes" id="UP000257109"/>
    </source>
</evidence>
<protein>
    <submittedName>
        <fullName evidence="1">Uncharacterized protein</fullName>
    </submittedName>
</protein>
<proteinExistence type="predicted"/>
<sequence length="535" mass="61510">MIKHKQGNLNVVADALSRRHTWITMLETKMLDLDCIRELYEKDIDFSEPFAMCFHDGRGCMPMSSIRQFLVKEAHEGKICLIYVKNVGLVKWQSLKFLTHGLYTPLIIPITPWVDISMNFVLGFPRSKRGSDSIFLWWLICFQKWTTSFLVIRRLHVPGSLLEVSMEYAWYKATLLHHLSSINRWTNGSGKLLKCFLKKSLRDWEEWIPHDVYSTTSYSPFELIYGFNPLSPFDLFPLPILPNCVNNKGLSKALFVNRLHDKEKVHIEKKGEQYARNSNKGRKEVLFKEGDLVWMHLRKERFPHLRGDGPFKIIKKINDNVYQVDMPQDFVGSTSIEAPNLKTNSLQEGEDDAYTEGATLALEGPITRGRLKRIQKEVQHNLATLKDQGEDQSCRYDSGLDRRDGVRLDLLSDQEEQLYSKSTLDSYDNNRTFVHYHTEELHNRYLISWQGSASAISSDHLRQLPTSQILVLYLIDQERHLTKASCTIVLARTTVNTAGARSRTSLPLKLALFRKASLVETASIGRDASIGSELS</sequence>
<accession>A0A371ESR2</accession>
<dbReference type="PANTHER" id="PTHR35046:SF9">
    <property type="entry name" value="RNA-DIRECTED DNA POLYMERASE"/>
    <property type="match status" value="1"/>
</dbReference>
<dbReference type="PANTHER" id="PTHR35046">
    <property type="entry name" value="ZINC KNUCKLE (CCHC-TYPE) FAMILY PROTEIN"/>
    <property type="match status" value="1"/>
</dbReference>
<dbReference type="Proteomes" id="UP000257109">
    <property type="component" value="Unassembled WGS sequence"/>
</dbReference>
<organism evidence="1 2">
    <name type="scientific">Mucuna pruriens</name>
    <name type="common">Velvet bean</name>
    <name type="synonym">Dolichos pruriens</name>
    <dbReference type="NCBI Taxonomy" id="157652"/>
    <lineage>
        <taxon>Eukaryota</taxon>
        <taxon>Viridiplantae</taxon>
        <taxon>Streptophyta</taxon>
        <taxon>Embryophyta</taxon>
        <taxon>Tracheophyta</taxon>
        <taxon>Spermatophyta</taxon>
        <taxon>Magnoliopsida</taxon>
        <taxon>eudicotyledons</taxon>
        <taxon>Gunneridae</taxon>
        <taxon>Pentapetalae</taxon>
        <taxon>rosids</taxon>
        <taxon>fabids</taxon>
        <taxon>Fabales</taxon>
        <taxon>Fabaceae</taxon>
        <taxon>Papilionoideae</taxon>
        <taxon>50 kb inversion clade</taxon>
        <taxon>NPAAA clade</taxon>
        <taxon>indigoferoid/millettioid clade</taxon>
        <taxon>Phaseoleae</taxon>
        <taxon>Mucuna</taxon>
    </lineage>
</organism>
<gene>
    <name evidence="1" type="ORF">CR513_51837</name>
</gene>
<keyword evidence="2" id="KW-1185">Reference proteome</keyword>
<dbReference type="EMBL" id="QJKJ01012263">
    <property type="protein sequence ID" value="RDX69091.1"/>
    <property type="molecule type" value="Genomic_DNA"/>
</dbReference>
<comment type="caution">
    <text evidence="1">The sequence shown here is derived from an EMBL/GenBank/DDBJ whole genome shotgun (WGS) entry which is preliminary data.</text>
</comment>
<name>A0A371ESR2_MUCPR</name>